<gene>
    <name evidence="1" type="ORF">cpL1_0271</name>
</gene>
<comment type="caution">
    <text evidence="1">The sequence shown here is derived from an EMBL/GenBank/DDBJ whole genome shotgun (WGS) entry which is preliminary data.</text>
</comment>
<accession>A0AA40PQN0</accession>
<protein>
    <submittedName>
        <fullName evidence="1">Uncharacterized protein</fullName>
    </submittedName>
</protein>
<organism evidence="1 2">
    <name type="scientific">Chlamydia pecorum</name>
    <dbReference type="NCBI Taxonomy" id="85991"/>
    <lineage>
        <taxon>Bacteria</taxon>
        <taxon>Pseudomonadati</taxon>
        <taxon>Chlamydiota</taxon>
        <taxon>Chlamydiia</taxon>
        <taxon>Chlamydiales</taxon>
        <taxon>Chlamydiaceae</taxon>
        <taxon>Chlamydia/Chlamydophila group</taxon>
        <taxon>Chlamydia</taxon>
    </lineage>
</organism>
<dbReference type="RefSeq" id="WP_058787458.1">
    <property type="nucleotide sequence ID" value="NZ_LFRH01000001.1"/>
</dbReference>
<dbReference type="InterPro" id="IPR010764">
    <property type="entry name" value="DUF1347"/>
</dbReference>
<dbReference type="Proteomes" id="UP000054301">
    <property type="component" value="Unassembled WGS sequence"/>
</dbReference>
<dbReference type="Pfam" id="PF07079">
    <property type="entry name" value="DUF1347"/>
    <property type="match status" value="1"/>
</dbReference>
<proteinExistence type="predicted"/>
<evidence type="ECO:0000313" key="1">
    <source>
        <dbReference type="EMBL" id="KTF29060.1"/>
    </source>
</evidence>
<dbReference type="AlphaFoldDB" id="A0AA40PQN0"/>
<name>A0AA40PQN0_9CHLA</name>
<reference evidence="1 2" key="1">
    <citation type="submission" date="2015-06" db="EMBL/GenBank/DDBJ databases">
        <title>More than comparative genomics: Whole genome sequencing reveals elusive C. pecorum plasmid and re-evaluates genetic differences and phylogenetic relationships between C. pecorum from pig, cattle, sheep and koala hosts.</title>
        <authorList>
            <person name="Jelocnik M."/>
            <person name="Bachmann N.L."/>
            <person name="Kaltenboeck B."/>
            <person name="Waugh C."/>
            <person name="Woolford L."/>
            <person name="Speight N."/>
            <person name="Gillett A."/>
            <person name="Higgins D."/>
            <person name="Flanagan C."/>
            <person name="Myers G."/>
            <person name="Timms P."/>
            <person name="Polkinghorne A."/>
        </authorList>
    </citation>
    <scope>NUCLEOTIDE SEQUENCE [LARGE SCALE GENOMIC DNA]</scope>
    <source>
        <strain evidence="1 2">L1</strain>
    </source>
</reference>
<sequence length="614" mass="71348">MFRYFLFCAFFLACFFSGSGLYYLCCSSRCSSSSGIWKSQALSRDQYEEISAFCQNLPSSQQHLYVQCSQGFSLQKQLKFDLAEKAFSRVADEIENNALFKEEVMCGKIINAFFLNALDEMEARLSLFEKSEPRSIYLPLVQALYAYQKKDYSKVPELLSCWKENQAENSSFWLNTNFQVLFADFFFDHLEAHSLIETGRFCEGREILNQIVKALLKREHEWNTKAYDYTMLLLSRSYFLELISLESESVYPDYYDMISFYLKKIHILELCPYAQLLPEQEFISTVVEHLFILPKQRRASSMQILELWQHHYSQPQNQIVVEALLGNINTNLEDAVWFCEELASSSGLNCLRQALVGSLGAVLSEKVKSTQNLEAKQSLKLLQVLEPNISISKKLSLSLAALQDILLQDDKYHTKLRDYLGLWEEIQSYDIGRQQLVHHLVEGAKELWEGGGKDEKALNLLRIVLEFTNYDIECKNIVFLFVKQAYKQAMAFHAIPRLLKLGIFIKETGISPISIREEDLANFLEDAEYLFSHGEYQKSYLYCSWLSEVAPSPQVYRLLGFCLMEEKRYQEAWNCFLELPPQEKLRNLKVQKAMALCQKHLSKDISLSYKYSRE</sequence>
<dbReference type="InterPro" id="IPR011990">
    <property type="entry name" value="TPR-like_helical_dom_sf"/>
</dbReference>
<dbReference type="SUPFAM" id="SSF48452">
    <property type="entry name" value="TPR-like"/>
    <property type="match status" value="1"/>
</dbReference>
<dbReference type="EMBL" id="LFRH01000001">
    <property type="protein sequence ID" value="KTF29060.1"/>
    <property type="molecule type" value="Genomic_DNA"/>
</dbReference>
<evidence type="ECO:0000313" key="2">
    <source>
        <dbReference type="Proteomes" id="UP000054301"/>
    </source>
</evidence>